<protein>
    <recommendedName>
        <fullName evidence="2">Secretion system C-terminal sorting domain-containing protein</fullName>
    </recommendedName>
</protein>
<dbReference type="Proteomes" id="UP000004295">
    <property type="component" value="Unassembled WGS sequence"/>
</dbReference>
<keyword evidence="1" id="KW-0732">Signal</keyword>
<accession>C3J9N1</accession>
<evidence type="ECO:0000313" key="3">
    <source>
        <dbReference type="EMBL" id="EEN83119.1"/>
    </source>
</evidence>
<reference evidence="3 4" key="1">
    <citation type="submission" date="2009-04" db="EMBL/GenBank/DDBJ databases">
        <authorList>
            <person name="Sebastian Y."/>
            <person name="Madupu R."/>
            <person name="Durkin A.S."/>
            <person name="Torralba M."/>
            <person name="Methe B."/>
            <person name="Sutton G.G."/>
            <person name="Strausberg R.L."/>
            <person name="Nelson K.E."/>
        </authorList>
    </citation>
    <scope>NUCLEOTIDE SEQUENCE [LARGE SCALE GENOMIC DNA]</scope>
    <source>
        <strain evidence="4">ATCC 35406 / BCRC 14492 / JCM 8526 / NCTC 13058 / HG 370</strain>
    </source>
</reference>
<keyword evidence="4" id="KW-1185">Reference proteome</keyword>
<name>C3J9N1_POREA</name>
<sequence length="1004" mass="108395">MGVLLVLLLGSGIAKAQTKYGFYICGVEVNSGNVKKLNEIEGVTVGAGGYISYSPETNTLSIKDVSMQPEEGESCLQVYSAYENLPFTLHLEGKIQFNATDITAFWTKCNTRIEGSGKLFIRTTYHGIFVDNGATLAIEDCSLEIVSERDGNGRAGIDGRWNTQAKLVIKNASLYAKASGKEEGPYPYAIGGFESISIEGSVITQPSNAEIGSYTFSFYGESYTKQFIMSGDKPATEVRIEKKVIPYEFSICGVGVNSENVKKLNEIEGVTVRAGGHISYSPETNTLSIKDVSMQAEEGERCLYVHSAYKNLPFTLHLEGENQFNATDKTAFWTKCDTRIEGSGELFIRTNYYGIFVSNDATLTIEDCSLEIVSETNGEGYSGIDGLWDTQAKLVIKNASIYAKASGKEEGPYPYAIGGFESISIEGSVITQPSNAEIGSYTFYSDGASYTKQFVMSGDKPATEVRLEKVIPYEFSICGVEIDSGNADKLDKIEGVSVGYNGHITYSHKDKKLSLKDVTIQTSGNVNCIYVGNHSEEKPFILHLEGENQFNSPSETTLYTATNMSIVGSGKLTTKTIESGIFVDLSTSLTIEDCSIVTMPESDGSAYAGINADWGFQSRLVIKNASIYAKTSGSYKDPGPYAIGGFESIKLEGVTITQPQNAVVGNYSFQWDGTSYTKKFVMSGDKPTTEVRIEKVIPYEFSICGVGVNSGNVDKLDKIKGVTVGAGGHISYSPETNTLSIKNVSMQAEGKKNSLRVYSAYKNLPFTLHLEGKNQFNSTDETAFWPECDTRIEGSGKLLIRANDEFGIFSSNDATLTIEDCSLEIVSETDGEGYAGISGNWGTQAKLVIKNASIYAKATGSDNSACPYAIGGFESISIEGSVITQPSNAGIGSYTFYSGSTPYTMQFVMSGDKPTKEVKIMKTLAVEEVDVADLRVYPNPATHYVQVEGAKAGASIALYSLEGIRLLAAEANEAGAVELDLTTLPAGNYVVKAGGKHLKLSVKH</sequence>
<gene>
    <name evidence="3" type="ORF">POREN0001_0782</name>
</gene>
<feature type="chain" id="PRO_5002928015" description="Secretion system C-terminal sorting domain-containing protein" evidence="1">
    <location>
        <begin position="17"/>
        <end position="1004"/>
    </location>
</feature>
<feature type="domain" description="Secretion system C-terminal sorting" evidence="2">
    <location>
        <begin position="936"/>
        <end position="996"/>
    </location>
</feature>
<evidence type="ECO:0000259" key="2">
    <source>
        <dbReference type="Pfam" id="PF18962"/>
    </source>
</evidence>
<dbReference type="Pfam" id="PF18962">
    <property type="entry name" value="Por_Secre_tail"/>
    <property type="match status" value="1"/>
</dbReference>
<dbReference type="NCBIfam" id="TIGR04183">
    <property type="entry name" value="Por_Secre_tail"/>
    <property type="match status" value="1"/>
</dbReference>
<evidence type="ECO:0000313" key="4">
    <source>
        <dbReference type="Proteomes" id="UP000004295"/>
    </source>
</evidence>
<dbReference type="AlphaFoldDB" id="C3J9N1"/>
<dbReference type="STRING" id="553175.POREN0001_0782"/>
<dbReference type="eggNOG" id="ENOG502ZYVS">
    <property type="taxonomic scope" value="Bacteria"/>
</dbReference>
<comment type="caution">
    <text evidence="3">The sequence shown here is derived from an EMBL/GenBank/DDBJ whole genome shotgun (WGS) entry which is preliminary data.</text>
</comment>
<dbReference type="EMBL" id="ACNN01000014">
    <property type="protein sequence ID" value="EEN83119.1"/>
    <property type="molecule type" value="Genomic_DNA"/>
</dbReference>
<evidence type="ECO:0000256" key="1">
    <source>
        <dbReference type="SAM" id="SignalP"/>
    </source>
</evidence>
<proteinExistence type="predicted"/>
<feature type="signal peptide" evidence="1">
    <location>
        <begin position="1"/>
        <end position="16"/>
    </location>
</feature>
<organism evidence="3 4">
    <name type="scientific">Porphyromonas endodontalis (strain ATCC 35406 / DSM 24491 / JCM 8526 / CCUG 16442 / BCRC 14492 / NCTC 13058 / HG 370)</name>
    <name type="common">Bacteroides endodontalis</name>
    <dbReference type="NCBI Taxonomy" id="553175"/>
    <lineage>
        <taxon>Bacteria</taxon>
        <taxon>Pseudomonadati</taxon>
        <taxon>Bacteroidota</taxon>
        <taxon>Bacteroidia</taxon>
        <taxon>Bacteroidales</taxon>
        <taxon>Porphyromonadaceae</taxon>
        <taxon>Porphyromonas</taxon>
    </lineage>
</organism>
<dbReference type="InterPro" id="IPR026444">
    <property type="entry name" value="Secre_tail"/>
</dbReference>